<proteinExistence type="inferred from homology"/>
<keyword evidence="3" id="KW-0216">Detoxification</keyword>
<dbReference type="EMBL" id="QQTP01000002">
    <property type="protein sequence ID" value="RDJ27930.1"/>
    <property type="molecule type" value="Genomic_DNA"/>
</dbReference>
<reference evidence="11" key="1">
    <citation type="submission" date="2018-07" db="EMBL/GenBank/DDBJ databases">
        <authorList>
            <person name="Safronova V.I."/>
            <person name="Chirak E.R."/>
            <person name="Sazanova A.L."/>
        </authorList>
    </citation>
    <scope>NUCLEOTIDE SEQUENCE [LARGE SCALE GENOMIC DNA]</scope>
    <source>
        <strain evidence="11">RCAM04685</strain>
    </source>
</reference>
<dbReference type="SUPFAM" id="SSF51412">
    <property type="entry name" value="Inosine monophosphate dehydrogenase (IMPDH)"/>
    <property type="match status" value="1"/>
</dbReference>
<gene>
    <name evidence="10" type="ORF">DWE98_04815</name>
</gene>
<keyword evidence="5" id="KW-0288">FMN</keyword>
<dbReference type="OrthoDB" id="9778912at2"/>
<evidence type="ECO:0000313" key="11">
    <source>
        <dbReference type="Proteomes" id="UP000255207"/>
    </source>
</evidence>
<keyword evidence="11" id="KW-1185">Reference proteome</keyword>
<evidence type="ECO:0000256" key="7">
    <source>
        <dbReference type="ARBA" id="ARBA00023033"/>
    </source>
</evidence>
<dbReference type="InterPro" id="IPR013785">
    <property type="entry name" value="Aldolase_TIM"/>
</dbReference>
<accession>A0A370L9T0</accession>
<dbReference type="AlphaFoldDB" id="A0A370L9T0"/>
<dbReference type="Pfam" id="PF03060">
    <property type="entry name" value="NMO"/>
    <property type="match status" value="1"/>
</dbReference>
<keyword evidence="4" id="KW-0285">Flavoprotein</keyword>
<dbReference type="CDD" id="cd04730">
    <property type="entry name" value="NPD_like"/>
    <property type="match status" value="1"/>
</dbReference>
<comment type="catalytic activity">
    <reaction evidence="9">
        <text>3 propionate 3-nitronate + 3 O2 + H2O = 3 3-oxopropanoate + 2 nitrate + nitrite + H2O2 + 3 H(+)</text>
        <dbReference type="Rhea" id="RHEA:57332"/>
        <dbReference type="ChEBI" id="CHEBI:15377"/>
        <dbReference type="ChEBI" id="CHEBI:15378"/>
        <dbReference type="ChEBI" id="CHEBI:15379"/>
        <dbReference type="ChEBI" id="CHEBI:16240"/>
        <dbReference type="ChEBI" id="CHEBI:16301"/>
        <dbReference type="ChEBI" id="CHEBI:17632"/>
        <dbReference type="ChEBI" id="CHEBI:33190"/>
        <dbReference type="ChEBI" id="CHEBI:136067"/>
    </reaction>
</comment>
<evidence type="ECO:0000256" key="3">
    <source>
        <dbReference type="ARBA" id="ARBA00022575"/>
    </source>
</evidence>
<dbReference type="GO" id="GO:0018580">
    <property type="term" value="F:nitronate monooxygenase activity"/>
    <property type="evidence" value="ECO:0007669"/>
    <property type="project" value="InterPro"/>
</dbReference>
<dbReference type="GO" id="GO:0009636">
    <property type="term" value="P:response to toxic substance"/>
    <property type="evidence" value="ECO:0007669"/>
    <property type="project" value="UniProtKB-KW"/>
</dbReference>
<evidence type="ECO:0000256" key="9">
    <source>
        <dbReference type="ARBA" id="ARBA00049401"/>
    </source>
</evidence>
<organism evidence="10 11">
    <name type="scientific">Bosea caraganae</name>
    <dbReference type="NCBI Taxonomy" id="2763117"/>
    <lineage>
        <taxon>Bacteria</taxon>
        <taxon>Pseudomonadati</taxon>
        <taxon>Pseudomonadota</taxon>
        <taxon>Alphaproteobacteria</taxon>
        <taxon>Hyphomicrobiales</taxon>
        <taxon>Boseaceae</taxon>
        <taxon>Bosea</taxon>
    </lineage>
</organism>
<name>A0A370L9T0_9HYPH</name>
<dbReference type="InterPro" id="IPR004136">
    <property type="entry name" value="NMO"/>
</dbReference>
<keyword evidence="6" id="KW-0560">Oxidoreductase</keyword>
<sequence length="361" mass="37788">MNERFGLLQRLAITQPIIQAPMAGIATPALAAAVCEAGGLGSLGLAGTSPNAAWEIVRDLTTRTARSFALNLFCAPSPTRDTARESAWIERLTPHFPQFGSVPPVWLEPAFRPSPIDEEMLKLLLEVSPRAVSFHLGLPARDVIATLKWAGIVVMATATSVERALEAEAAGADAVVAQGIAAGGHRGLFSATDEDEQLVTRELVEQLVPRLAIPVIAAGGIMDGADLAAMLRIGAAAGQLGTAFLGCPEAQLPPGYRAALFDEQSTTEITRGLSGWPARAISNRLTAIGRGVPARQVPAFPLPLTLSRALAAAAAEAGESGYGIFWAGAELRRLRALPASELMQALVKELEADRSAATINA</sequence>
<evidence type="ECO:0000256" key="8">
    <source>
        <dbReference type="ARBA" id="ARBA00031155"/>
    </source>
</evidence>
<dbReference type="Proteomes" id="UP000255207">
    <property type="component" value="Unassembled WGS sequence"/>
</dbReference>
<evidence type="ECO:0000256" key="2">
    <source>
        <dbReference type="ARBA" id="ARBA00009881"/>
    </source>
</evidence>
<evidence type="ECO:0000256" key="6">
    <source>
        <dbReference type="ARBA" id="ARBA00023002"/>
    </source>
</evidence>
<dbReference type="PANTHER" id="PTHR42747:SF3">
    <property type="entry name" value="NITRONATE MONOOXYGENASE-RELATED"/>
    <property type="match status" value="1"/>
</dbReference>
<dbReference type="RefSeq" id="WP_114828055.1">
    <property type="nucleotide sequence ID" value="NZ_QQTO01000037.1"/>
</dbReference>
<evidence type="ECO:0000313" key="10">
    <source>
        <dbReference type="EMBL" id="RDJ27930.1"/>
    </source>
</evidence>
<comment type="similarity">
    <text evidence="2">Belongs to the nitronate monooxygenase family. NMO class I subfamily.</text>
</comment>
<dbReference type="PANTHER" id="PTHR42747">
    <property type="entry name" value="NITRONATE MONOOXYGENASE-RELATED"/>
    <property type="match status" value="1"/>
</dbReference>
<evidence type="ECO:0000256" key="1">
    <source>
        <dbReference type="ARBA" id="ARBA00001917"/>
    </source>
</evidence>
<comment type="caution">
    <text evidence="10">The sequence shown here is derived from an EMBL/GenBank/DDBJ whole genome shotgun (WGS) entry which is preliminary data.</text>
</comment>
<dbReference type="Gene3D" id="3.20.20.70">
    <property type="entry name" value="Aldolase class I"/>
    <property type="match status" value="1"/>
</dbReference>
<keyword evidence="7 10" id="KW-0503">Monooxygenase</keyword>
<protein>
    <recommendedName>
        <fullName evidence="8">Propionate 3-nitronate monooxygenase</fullName>
    </recommendedName>
</protein>
<evidence type="ECO:0000256" key="4">
    <source>
        <dbReference type="ARBA" id="ARBA00022630"/>
    </source>
</evidence>
<comment type="cofactor">
    <cofactor evidence="1">
        <name>FMN</name>
        <dbReference type="ChEBI" id="CHEBI:58210"/>
    </cofactor>
</comment>
<evidence type="ECO:0000256" key="5">
    <source>
        <dbReference type="ARBA" id="ARBA00022643"/>
    </source>
</evidence>